<dbReference type="Proteomes" id="UP001165289">
    <property type="component" value="Unassembled WGS sequence"/>
</dbReference>
<dbReference type="SMART" id="SM00724">
    <property type="entry name" value="TLC"/>
    <property type="match status" value="1"/>
</dbReference>
<feature type="transmembrane region" description="Helical" evidence="8">
    <location>
        <begin position="241"/>
        <end position="262"/>
    </location>
</feature>
<dbReference type="Pfam" id="PF03798">
    <property type="entry name" value="TRAM_LAG1_CLN8"/>
    <property type="match status" value="1"/>
</dbReference>
<evidence type="ECO:0000313" key="11">
    <source>
        <dbReference type="Proteomes" id="UP001165289"/>
    </source>
</evidence>
<evidence type="ECO:0000256" key="4">
    <source>
        <dbReference type="ARBA" id="ARBA00022692"/>
    </source>
</evidence>
<evidence type="ECO:0000256" key="7">
    <source>
        <dbReference type="PROSITE-ProRule" id="PRU00205"/>
    </source>
</evidence>
<feature type="transmembrane region" description="Helical" evidence="8">
    <location>
        <begin position="145"/>
        <end position="166"/>
    </location>
</feature>
<evidence type="ECO:0000256" key="6">
    <source>
        <dbReference type="ARBA" id="ARBA00023136"/>
    </source>
</evidence>
<organism evidence="10 11">
    <name type="scientific">Oopsacas minuta</name>
    <dbReference type="NCBI Taxonomy" id="111878"/>
    <lineage>
        <taxon>Eukaryota</taxon>
        <taxon>Metazoa</taxon>
        <taxon>Porifera</taxon>
        <taxon>Hexactinellida</taxon>
        <taxon>Hexasterophora</taxon>
        <taxon>Lyssacinosida</taxon>
        <taxon>Leucopsacidae</taxon>
        <taxon>Oopsacas</taxon>
    </lineage>
</organism>
<dbReference type="PROSITE" id="PS50922">
    <property type="entry name" value="TLC"/>
    <property type="match status" value="1"/>
</dbReference>
<evidence type="ECO:0000256" key="5">
    <source>
        <dbReference type="ARBA" id="ARBA00022989"/>
    </source>
</evidence>
<dbReference type="AlphaFoldDB" id="A0AAV7K5R3"/>
<comment type="pathway">
    <text evidence="2">Lipid metabolism; sphingolipid metabolism.</text>
</comment>
<protein>
    <submittedName>
        <fullName evidence="10">Ceramide synthase 1-like</fullName>
    </submittedName>
</protein>
<feature type="transmembrane region" description="Helical" evidence="8">
    <location>
        <begin position="178"/>
        <end position="197"/>
    </location>
</feature>
<evidence type="ECO:0000313" key="10">
    <source>
        <dbReference type="EMBL" id="KAI6656597.1"/>
    </source>
</evidence>
<evidence type="ECO:0000256" key="3">
    <source>
        <dbReference type="ARBA" id="ARBA00004991"/>
    </source>
</evidence>
<dbReference type="GO" id="GO:0016020">
    <property type="term" value="C:membrane"/>
    <property type="evidence" value="ECO:0007669"/>
    <property type="project" value="UniProtKB-SubCell"/>
</dbReference>
<dbReference type="PANTHER" id="PTHR12560:SF58">
    <property type="entry name" value="CERAMIDE SYNTHASE 1"/>
    <property type="match status" value="1"/>
</dbReference>
<name>A0AAV7K5R3_9METZ</name>
<dbReference type="InterPro" id="IPR006634">
    <property type="entry name" value="TLC-dom"/>
</dbReference>
<dbReference type="InterPro" id="IPR016439">
    <property type="entry name" value="Lag1/Lac1-like"/>
</dbReference>
<keyword evidence="11" id="KW-1185">Reference proteome</keyword>
<dbReference type="GO" id="GO:0046513">
    <property type="term" value="P:ceramide biosynthetic process"/>
    <property type="evidence" value="ECO:0007669"/>
    <property type="project" value="InterPro"/>
</dbReference>
<comment type="caution">
    <text evidence="10">The sequence shown here is derived from an EMBL/GenBank/DDBJ whole genome shotgun (WGS) entry which is preliminary data.</text>
</comment>
<sequence>MDYIVQPFVTYVTNWNEIFTMFMSVWRYQRPDSLGPAGWYQFFKQEYKEILMSCTMDMEFIIYTLAIGALITIIRIGSQKLILDKIPIWLDMNEESRDKFPESLFRLISYIFIWSCTSYVILFSNYPILDDPDYMWSDFSGVSTIIAPDIFFVYVLQCGYYVHCAYANIALDVHRADFWALMLHHVVTLSLISFSYASRYHNVGIAVVFLHDICDIFIELAKCGLYLQVLGGKKYWLPDKVSTVAFITFTSLWVWLRLYWFQTKVLMSTAVASMQFDMDGEFYLIFNVLLLILYGLNLYWFFFILLIIVDILSGGELADKREEELVAKTRAEILKRKKQT</sequence>
<comment type="pathway">
    <text evidence="3">Sphingolipid metabolism.</text>
</comment>
<gene>
    <name evidence="10" type="ORF">LOD99_1392</name>
</gene>
<reference evidence="10 11" key="1">
    <citation type="journal article" date="2023" name="BMC Biol.">
        <title>The compact genome of the sponge Oopsacas minuta (Hexactinellida) is lacking key metazoan core genes.</title>
        <authorList>
            <person name="Santini S."/>
            <person name="Schenkelaars Q."/>
            <person name="Jourda C."/>
            <person name="Duchesne M."/>
            <person name="Belahbib H."/>
            <person name="Rocher C."/>
            <person name="Selva M."/>
            <person name="Riesgo A."/>
            <person name="Vervoort M."/>
            <person name="Leys S.P."/>
            <person name="Kodjabachian L."/>
            <person name="Le Bivic A."/>
            <person name="Borchiellini C."/>
            <person name="Claverie J.M."/>
            <person name="Renard E."/>
        </authorList>
    </citation>
    <scope>NUCLEOTIDE SEQUENCE [LARGE SCALE GENOMIC DNA]</scope>
    <source>
        <strain evidence="10">SPO-2</strain>
    </source>
</reference>
<dbReference type="EMBL" id="JAKMXF010000144">
    <property type="protein sequence ID" value="KAI6656597.1"/>
    <property type="molecule type" value="Genomic_DNA"/>
</dbReference>
<evidence type="ECO:0000256" key="2">
    <source>
        <dbReference type="ARBA" id="ARBA00004760"/>
    </source>
</evidence>
<keyword evidence="6 7" id="KW-0472">Membrane</keyword>
<evidence type="ECO:0000256" key="8">
    <source>
        <dbReference type="SAM" id="Phobius"/>
    </source>
</evidence>
<comment type="subcellular location">
    <subcellularLocation>
        <location evidence="1">Membrane</location>
        <topology evidence="1">Multi-pass membrane protein</topology>
    </subcellularLocation>
</comment>
<dbReference type="PIRSF" id="PIRSF005225">
    <property type="entry name" value="LAG1_LAC1"/>
    <property type="match status" value="1"/>
</dbReference>
<evidence type="ECO:0000256" key="1">
    <source>
        <dbReference type="ARBA" id="ARBA00004141"/>
    </source>
</evidence>
<feature type="transmembrane region" description="Helical" evidence="8">
    <location>
        <begin position="104"/>
        <end position="125"/>
    </location>
</feature>
<dbReference type="PANTHER" id="PTHR12560">
    <property type="entry name" value="LONGEVITY ASSURANCE FACTOR 1 LAG1"/>
    <property type="match status" value="1"/>
</dbReference>
<dbReference type="GO" id="GO:0050291">
    <property type="term" value="F:sphingosine N-acyltransferase activity"/>
    <property type="evidence" value="ECO:0007669"/>
    <property type="project" value="InterPro"/>
</dbReference>
<accession>A0AAV7K5R3</accession>
<evidence type="ECO:0000259" key="9">
    <source>
        <dbReference type="PROSITE" id="PS50922"/>
    </source>
</evidence>
<keyword evidence="5 8" id="KW-1133">Transmembrane helix</keyword>
<proteinExistence type="predicted"/>
<feature type="transmembrane region" description="Helical" evidence="8">
    <location>
        <begin position="282"/>
        <end position="312"/>
    </location>
</feature>
<feature type="transmembrane region" description="Helical" evidence="8">
    <location>
        <begin position="60"/>
        <end position="83"/>
    </location>
</feature>
<feature type="domain" description="TLC" evidence="9">
    <location>
        <begin position="98"/>
        <end position="313"/>
    </location>
</feature>
<keyword evidence="4 7" id="KW-0812">Transmembrane</keyword>